<dbReference type="SUPFAM" id="SSF53448">
    <property type="entry name" value="Nucleotide-diphospho-sugar transferases"/>
    <property type="match status" value="1"/>
</dbReference>
<name>A0A6J6QFS0_9ZZZZ</name>
<dbReference type="PANTHER" id="PTHR43685">
    <property type="entry name" value="GLYCOSYLTRANSFERASE"/>
    <property type="match status" value="1"/>
</dbReference>
<proteinExistence type="predicted"/>
<dbReference type="Gene3D" id="3.90.550.10">
    <property type="entry name" value="Spore Coat Polysaccharide Biosynthesis Protein SpsA, Chain A"/>
    <property type="match status" value="1"/>
</dbReference>
<gene>
    <name evidence="2" type="ORF">UFOPK2399_01942</name>
</gene>
<dbReference type="EMBL" id="CAEZXP010000010">
    <property type="protein sequence ID" value="CAB4710117.1"/>
    <property type="molecule type" value="Genomic_DNA"/>
</dbReference>
<feature type="domain" description="Glycosyltransferase 2-like" evidence="1">
    <location>
        <begin position="17"/>
        <end position="140"/>
    </location>
</feature>
<protein>
    <submittedName>
        <fullName evidence="2">Unannotated protein</fullName>
    </submittedName>
</protein>
<evidence type="ECO:0000313" key="2">
    <source>
        <dbReference type="EMBL" id="CAB4710117.1"/>
    </source>
</evidence>
<dbReference type="Pfam" id="PF00535">
    <property type="entry name" value="Glycos_transf_2"/>
    <property type="match status" value="1"/>
</dbReference>
<reference evidence="2" key="1">
    <citation type="submission" date="2020-05" db="EMBL/GenBank/DDBJ databases">
        <authorList>
            <person name="Chiriac C."/>
            <person name="Salcher M."/>
            <person name="Ghai R."/>
            <person name="Kavagutti S V."/>
        </authorList>
    </citation>
    <scope>NUCLEOTIDE SEQUENCE</scope>
</reference>
<accession>A0A6J6QFS0</accession>
<dbReference type="InterPro" id="IPR001173">
    <property type="entry name" value="Glyco_trans_2-like"/>
</dbReference>
<dbReference type="InterPro" id="IPR029044">
    <property type="entry name" value="Nucleotide-diphossugar_trans"/>
</dbReference>
<dbReference type="InterPro" id="IPR050834">
    <property type="entry name" value="Glycosyltransf_2"/>
</dbReference>
<organism evidence="2">
    <name type="scientific">freshwater metagenome</name>
    <dbReference type="NCBI Taxonomy" id="449393"/>
    <lineage>
        <taxon>unclassified sequences</taxon>
        <taxon>metagenomes</taxon>
        <taxon>ecological metagenomes</taxon>
    </lineage>
</organism>
<dbReference type="PANTHER" id="PTHR43685:SF2">
    <property type="entry name" value="GLYCOSYLTRANSFERASE 2-LIKE DOMAIN-CONTAINING PROTEIN"/>
    <property type="match status" value="1"/>
</dbReference>
<dbReference type="CDD" id="cd00761">
    <property type="entry name" value="Glyco_tranf_GTA_type"/>
    <property type="match status" value="1"/>
</dbReference>
<dbReference type="AlphaFoldDB" id="A0A6J6QFS0"/>
<sequence>MTTQPADREPTNELRFSVIVPAFRAEATITATIESLLAQSYLPREIIVVDDGSPDETAEVVAGFGAPVVLIRQENGGTSSARNRGIAAATGDVICFLDADDVYEPGRLASVAAAFAAEPELDAVLTDAALVEPARTVLASSWWPAEANRVRLDIRAKIIFCALCIRRPVLTELGPFDQRFHLLEDVEMWHRIVCRGYRVGYVDEPSYIYKINPVGKTQAAQTVNGEWELFRIDLRYALAWKTPLSWRPRLAFRSLRHLRTSLKARVSR</sequence>
<evidence type="ECO:0000259" key="1">
    <source>
        <dbReference type="Pfam" id="PF00535"/>
    </source>
</evidence>